<dbReference type="InterPro" id="IPR036638">
    <property type="entry name" value="HLH_DNA-bd_sf"/>
</dbReference>
<protein>
    <recommendedName>
        <fullName evidence="2">BHLH domain-containing protein</fullName>
    </recommendedName>
</protein>
<dbReference type="EMBL" id="AJWK01029352">
    <property type="status" value="NOT_ANNOTATED_CDS"/>
    <property type="molecule type" value="Genomic_DNA"/>
</dbReference>
<name>A0A1B0CUL6_LUTLO</name>
<accession>A0A1B0CUL6</accession>
<keyword evidence="4" id="KW-1185">Reference proteome</keyword>
<dbReference type="Pfam" id="PF00010">
    <property type="entry name" value="HLH"/>
    <property type="match status" value="1"/>
</dbReference>
<organism evidence="3 4">
    <name type="scientific">Lutzomyia longipalpis</name>
    <name type="common">Sand fly</name>
    <dbReference type="NCBI Taxonomy" id="7200"/>
    <lineage>
        <taxon>Eukaryota</taxon>
        <taxon>Metazoa</taxon>
        <taxon>Ecdysozoa</taxon>
        <taxon>Arthropoda</taxon>
        <taxon>Hexapoda</taxon>
        <taxon>Insecta</taxon>
        <taxon>Pterygota</taxon>
        <taxon>Neoptera</taxon>
        <taxon>Endopterygota</taxon>
        <taxon>Diptera</taxon>
        <taxon>Nematocera</taxon>
        <taxon>Psychodoidea</taxon>
        <taxon>Psychodidae</taxon>
        <taxon>Lutzomyia</taxon>
        <taxon>Lutzomyia</taxon>
    </lineage>
</organism>
<dbReference type="VEuPathDB" id="VectorBase:LLOJ008651"/>
<dbReference type="SUPFAM" id="SSF47459">
    <property type="entry name" value="HLH, helix-loop-helix DNA-binding domain"/>
    <property type="match status" value="1"/>
</dbReference>
<dbReference type="EMBL" id="AJWK01029353">
    <property type="status" value="NOT_ANNOTATED_CDS"/>
    <property type="molecule type" value="Genomic_DNA"/>
</dbReference>
<dbReference type="EMBL" id="AJWK01029350">
    <property type="status" value="NOT_ANNOTATED_CDS"/>
    <property type="molecule type" value="Genomic_DNA"/>
</dbReference>
<feature type="domain" description="BHLH" evidence="2">
    <location>
        <begin position="115"/>
        <end position="140"/>
    </location>
</feature>
<dbReference type="VEuPathDB" id="VectorBase:LLONM1_003098"/>
<reference evidence="3" key="1">
    <citation type="submission" date="2020-05" db="UniProtKB">
        <authorList>
            <consortium name="EnsemblMetazoa"/>
        </authorList>
    </citation>
    <scope>IDENTIFICATION</scope>
    <source>
        <strain evidence="3">Jacobina</strain>
    </source>
</reference>
<dbReference type="EMBL" id="AJWK01029351">
    <property type="status" value="NOT_ANNOTATED_CDS"/>
    <property type="molecule type" value="Genomic_DNA"/>
</dbReference>
<sequence length="187" mass="20226">MSKMAPAGSEVERPEWLNEEFFVEIYAKDAHFAGKKFTTKINSCSSVVEIGDNYTSTMYRVNVEATFESGNAAGGGNSSSPNASGGSGVGAGGPESPRPQRKRFGSASEETILKVPTFAYEKRLSRIETLRLAITYISFMTELLNGSPGGHETRSPEMYAPHLAHAHAHVHPPLQRDYLSSYGAHTG</sequence>
<evidence type="ECO:0000259" key="2">
    <source>
        <dbReference type="Pfam" id="PF00010"/>
    </source>
</evidence>
<evidence type="ECO:0000313" key="3">
    <source>
        <dbReference type="EnsemblMetazoa" id="LLOJ008651-PA"/>
    </source>
</evidence>
<proteinExistence type="predicted"/>
<evidence type="ECO:0000313" key="4">
    <source>
        <dbReference type="Proteomes" id="UP000092461"/>
    </source>
</evidence>
<dbReference type="InterPro" id="IPR011598">
    <property type="entry name" value="bHLH_dom"/>
</dbReference>
<dbReference type="Gene3D" id="4.10.280.10">
    <property type="entry name" value="Helix-loop-helix DNA-binding domain"/>
    <property type="match status" value="1"/>
</dbReference>
<dbReference type="VEuPathDB" id="VectorBase:LLONM1_010821"/>
<evidence type="ECO:0000256" key="1">
    <source>
        <dbReference type="SAM" id="MobiDB-lite"/>
    </source>
</evidence>
<dbReference type="EnsemblMetazoa" id="LLOJ008651-RA">
    <property type="protein sequence ID" value="LLOJ008651-PA"/>
    <property type="gene ID" value="LLOJ008651"/>
</dbReference>
<feature type="region of interest" description="Disordered" evidence="1">
    <location>
        <begin position="71"/>
        <end position="107"/>
    </location>
</feature>
<dbReference type="Proteomes" id="UP000092461">
    <property type="component" value="Unassembled WGS sequence"/>
</dbReference>
<dbReference type="AlphaFoldDB" id="A0A1B0CUL6"/>
<dbReference type="GO" id="GO:0046983">
    <property type="term" value="F:protein dimerization activity"/>
    <property type="evidence" value="ECO:0007669"/>
    <property type="project" value="InterPro"/>
</dbReference>